<evidence type="ECO:0000313" key="10">
    <source>
        <dbReference type="Proteomes" id="UP000199226"/>
    </source>
</evidence>
<dbReference type="PANTHER" id="PTHR36115">
    <property type="entry name" value="PROLINE-RICH ANTIGEN HOMOLOG-RELATED"/>
    <property type="match status" value="1"/>
</dbReference>
<sequence length="201" mass="22510">MKQYIVVIKGKPSGPYSPEELKGLKIKAGTFVKTEDMDDYKEAHEIPELCEFLGLKAHVSLPQYFATLDVRLLAVIIDYFIIFAIYCVIATAVVLFIDEKQLRIIVSLAGLAIIPEAKFIYSIVMESSVRQGTWGKVLMGLKVSDEKGNPITFSRSLVRNLSKILSTGTLGFGYLMGFFDKRQQCLHDRIAGTVVIKDRLL</sequence>
<name>A0A1G9YIT5_9SPHI</name>
<dbReference type="RefSeq" id="WP_090707017.1">
    <property type="nucleotide sequence ID" value="NZ_FNHH01000040.1"/>
</dbReference>
<dbReference type="GO" id="GO:0005886">
    <property type="term" value="C:plasma membrane"/>
    <property type="evidence" value="ECO:0007669"/>
    <property type="project" value="UniProtKB-SubCell"/>
</dbReference>
<evidence type="ECO:0000256" key="6">
    <source>
        <dbReference type="SAM" id="Phobius"/>
    </source>
</evidence>
<feature type="domain" description="GYF" evidence="8">
    <location>
        <begin position="5"/>
        <end position="49"/>
    </location>
</feature>
<gene>
    <name evidence="9" type="ORF">SAMN05421813_1406</name>
</gene>
<feature type="transmembrane region" description="Helical" evidence="6">
    <location>
        <begin position="161"/>
        <end position="179"/>
    </location>
</feature>
<evidence type="ECO:0000256" key="5">
    <source>
        <dbReference type="ARBA" id="ARBA00023136"/>
    </source>
</evidence>
<keyword evidence="2" id="KW-1003">Cell membrane</keyword>
<dbReference type="Pfam" id="PF06271">
    <property type="entry name" value="RDD"/>
    <property type="match status" value="1"/>
</dbReference>
<evidence type="ECO:0000313" key="9">
    <source>
        <dbReference type="EMBL" id="SDN09064.1"/>
    </source>
</evidence>
<dbReference type="InterPro" id="IPR025640">
    <property type="entry name" value="GYF_2"/>
</dbReference>
<dbReference type="Proteomes" id="UP000199226">
    <property type="component" value="Unassembled WGS sequence"/>
</dbReference>
<accession>A0A1G9YIT5</accession>
<protein>
    <submittedName>
        <fullName evidence="9">Uncharacterized membrane protein YckC, RDD family</fullName>
    </submittedName>
</protein>
<proteinExistence type="predicted"/>
<evidence type="ECO:0000256" key="3">
    <source>
        <dbReference type="ARBA" id="ARBA00022692"/>
    </source>
</evidence>
<reference evidence="10" key="1">
    <citation type="submission" date="2016-10" db="EMBL/GenBank/DDBJ databases">
        <authorList>
            <person name="Varghese N."/>
            <person name="Submissions S."/>
        </authorList>
    </citation>
    <scope>NUCLEOTIDE SEQUENCE [LARGE SCALE GENOMIC DNA]</scope>
    <source>
        <strain evidence="10">DSM 24536</strain>
    </source>
</reference>
<dbReference type="Pfam" id="PF14237">
    <property type="entry name" value="GYF_2"/>
    <property type="match status" value="1"/>
</dbReference>
<dbReference type="InterPro" id="IPR051791">
    <property type="entry name" value="Pra-immunoreactive"/>
</dbReference>
<organism evidence="9 10">
    <name type="scientific">Daejeonella rubra</name>
    <dbReference type="NCBI Taxonomy" id="990371"/>
    <lineage>
        <taxon>Bacteria</taxon>
        <taxon>Pseudomonadati</taxon>
        <taxon>Bacteroidota</taxon>
        <taxon>Sphingobacteriia</taxon>
        <taxon>Sphingobacteriales</taxon>
        <taxon>Sphingobacteriaceae</taxon>
        <taxon>Daejeonella</taxon>
    </lineage>
</organism>
<comment type="subcellular location">
    <subcellularLocation>
        <location evidence="1">Cell membrane</location>
        <topology evidence="1">Multi-pass membrane protein</topology>
    </subcellularLocation>
</comment>
<feature type="domain" description="RDD" evidence="7">
    <location>
        <begin position="66"/>
        <end position="192"/>
    </location>
</feature>
<keyword evidence="4 6" id="KW-1133">Transmembrane helix</keyword>
<evidence type="ECO:0000256" key="4">
    <source>
        <dbReference type="ARBA" id="ARBA00022989"/>
    </source>
</evidence>
<evidence type="ECO:0000256" key="1">
    <source>
        <dbReference type="ARBA" id="ARBA00004651"/>
    </source>
</evidence>
<dbReference type="PANTHER" id="PTHR36115:SF4">
    <property type="entry name" value="MEMBRANE PROTEIN"/>
    <property type="match status" value="1"/>
</dbReference>
<dbReference type="OrthoDB" id="9793824at2"/>
<feature type="transmembrane region" description="Helical" evidence="6">
    <location>
        <begin position="104"/>
        <end position="124"/>
    </location>
</feature>
<dbReference type="STRING" id="990371.SAMN05421813_1406"/>
<feature type="transmembrane region" description="Helical" evidence="6">
    <location>
        <begin position="72"/>
        <end position="97"/>
    </location>
</feature>
<dbReference type="InterPro" id="IPR010432">
    <property type="entry name" value="RDD"/>
</dbReference>
<dbReference type="EMBL" id="FNHH01000040">
    <property type="protein sequence ID" value="SDN09064.1"/>
    <property type="molecule type" value="Genomic_DNA"/>
</dbReference>
<evidence type="ECO:0000256" key="2">
    <source>
        <dbReference type="ARBA" id="ARBA00022475"/>
    </source>
</evidence>
<evidence type="ECO:0000259" key="8">
    <source>
        <dbReference type="Pfam" id="PF14237"/>
    </source>
</evidence>
<evidence type="ECO:0000259" key="7">
    <source>
        <dbReference type="Pfam" id="PF06271"/>
    </source>
</evidence>
<keyword evidence="3 6" id="KW-0812">Transmembrane</keyword>
<keyword evidence="5 6" id="KW-0472">Membrane</keyword>
<dbReference type="AlphaFoldDB" id="A0A1G9YIT5"/>
<keyword evidence="10" id="KW-1185">Reference proteome</keyword>